<evidence type="ECO:0000313" key="3">
    <source>
        <dbReference type="Proteomes" id="UP000062963"/>
    </source>
</evidence>
<dbReference type="AlphaFoldDB" id="A0A0K2JFC6"/>
<dbReference type="NCBIfam" id="NF038029">
    <property type="entry name" value="LP_plasma"/>
    <property type="match status" value="1"/>
</dbReference>
<dbReference type="STRING" id="273035.SKUN_0026"/>
<feature type="chain" id="PRO_5005479651" evidence="1">
    <location>
        <begin position="23"/>
        <end position="187"/>
    </location>
</feature>
<protein>
    <submittedName>
        <fullName evidence="2">Putative lipoprotein</fullName>
    </submittedName>
</protein>
<dbReference type="KEGG" id="skn:SKUN_0026"/>
<dbReference type="PATRIC" id="fig|273035.7.peg.27"/>
<dbReference type="Proteomes" id="UP000062963">
    <property type="component" value="Chromosome"/>
</dbReference>
<organism evidence="2 3">
    <name type="scientific">Spiroplasma kunkelii CR2-3x</name>
    <dbReference type="NCBI Taxonomy" id="273035"/>
    <lineage>
        <taxon>Bacteria</taxon>
        <taxon>Bacillati</taxon>
        <taxon>Mycoplasmatota</taxon>
        <taxon>Mollicutes</taxon>
        <taxon>Entomoplasmatales</taxon>
        <taxon>Spiroplasmataceae</taxon>
        <taxon>Spiroplasma</taxon>
    </lineage>
</organism>
<dbReference type="PROSITE" id="PS51257">
    <property type="entry name" value="PROKAR_LIPOPROTEIN"/>
    <property type="match status" value="1"/>
</dbReference>
<dbReference type="InterPro" id="IPR054816">
    <property type="entry name" value="Lipoprotein_mollicutes-type_CS"/>
</dbReference>
<gene>
    <name evidence="2" type="ORF">SKUN_0026</name>
</gene>
<reference evidence="2 3" key="1">
    <citation type="journal article" date="2015" name="Genome Announc.">
        <title>Complete Genome Sequence of Spiroplasma kunkelii Strain CR2-3x, Causal Agent of Corn Stunt Disease in Zea mays L.</title>
        <authorList>
            <person name="Davis R.E."/>
            <person name="Shao J."/>
            <person name="Dally E.L."/>
            <person name="Zhao Y."/>
            <person name="Gasparich G.E."/>
            <person name="Gaynor B.J."/>
            <person name="Athey J.C."/>
            <person name="Harrison N.A."/>
            <person name="Donofrio N."/>
        </authorList>
    </citation>
    <scope>NUCLEOTIDE SEQUENCE [LARGE SCALE GENOMIC DNA]</scope>
    <source>
        <strain evidence="2 3">CR2-3x</strain>
    </source>
</reference>
<evidence type="ECO:0000256" key="1">
    <source>
        <dbReference type="SAM" id="SignalP"/>
    </source>
</evidence>
<feature type="signal peptide" evidence="1">
    <location>
        <begin position="1"/>
        <end position="22"/>
    </location>
</feature>
<accession>A0A0K2JFC6</accession>
<keyword evidence="3" id="KW-1185">Reference proteome</keyword>
<dbReference type="OrthoDB" id="395787at2"/>
<evidence type="ECO:0000313" key="2">
    <source>
        <dbReference type="EMBL" id="ALA96951.1"/>
    </source>
</evidence>
<keyword evidence="2" id="KW-0449">Lipoprotein</keyword>
<proteinExistence type="predicted"/>
<sequence length="187" mass="21864">MKKLLTLFGAITLLGTSATSLVGCNKTEQEYTPNELKKLKQKKKIDTTDKNIKDNLEWIAPQEEPFNIIDNHNHYFYVVWRGVKIGGTDEDVRVEYGIWRIIKFKYNYSSPLILDTDIFGNSLSLELKENKIYLGIKPNGYDYIFNHWISSDYTYKKNIKEVYRWNLETKEPNLVIDNDGNIKVNEG</sequence>
<keyword evidence="1" id="KW-0732">Signal</keyword>
<dbReference type="RefSeq" id="WP_053390334.1">
    <property type="nucleotide sequence ID" value="NZ_CP010899.1"/>
</dbReference>
<name>A0A0K2JFC6_SPIKU</name>
<dbReference type="EMBL" id="CP010899">
    <property type="protein sequence ID" value="ALA96951.1"/>
    <property type="molecule type" value="Genomic_DNA"/>
</dbReference>